<name>A0A9Q3J2U2_9BASI</name>
<comment type="caution">
    <text evidence="1">The sequence shown here is derived from an EMBL/GenBank/DDBJ whole genome shotgun (WGS) entry which is preliminary data.</text>
</comment>
<evidence type="ECO:0000313" key="2">
    <source>
        <dbReference type="Proteomes" id="UP000765509"/>
    </source>
</evidence>
<dbReference type="Gene3D" id="3.30.420.10">
    <property type="entry name" value="Ribonuclease H-like superfamily/Ribonuclease H"/>
    <property type="match status" value="1"/>
</dbReference>
<keyword evidence="2" id="KW-1185">Reference proteome</keyword>
<dbReference type="EMBL" id="AVOT02061098">
    <property type="protein sequence ID" value="MBW0554416.1"/>
    <property type="molecule type" value="Genomic_DNA"/>
</dbReference>
<dbReference type="GO" id="GO:0003676">
    <property type="term" value="F:nucleic acid binding"/>
    <property type="evidence" value="ECO:0007669"/>
    <property type="project" value="InterPro"/>
</dbReference>
<evidence type="ECO:0000313" key="1">
    <source>
        <dbReference type="EMBL" id="MBW0554416.1"/>
    </source>
</evidence>
<organism evidence="1 2">
    <name type="scientific">Austropuccinia psidii MF-1</name>
    <dbReference type="NCBI Taxonomy" id="1389203"/>
    <lineage>
        <taxon>Eukaryota</taxon>
        <taxon>Fungi</taxon>
        <taxon>Dikarya</taxon>
        <taxon>Basidiomycota</taxon>
        <taxon>Pucciniomycotina</taxon>
        <taxon>Pucciniomycetes</taxon>
        <taxon>Pucciniales</taxon>
        <taxon>Sphaerophragmiaceae</taxon>
        <taxon>Austropuccinia</taxon>
    </lineage>
</organism>
<reference evidence="1" key="1">
    <citation type="submission" date="2021-03" db="EMBL/GenBank/DDBJ databases">
        <title>Draft genome sequence of rust myrtle Austropuccinia psidii MF-1, a brazilian biotype.</title>
        <authorList>
            <person name="Quecine M.C."/>
            <person name="Pachon D.M.R."/>
            <person name="Bonatelli M.L."/>
            <person name="Correr F.H."/>
            <person name="Franceschini L.M."/>
            <person name="Leite T.F."/>
            <person name="Margarido G.R.A."/>
            <person name="Almeida C.A."/>
            <person name="Ferrarezi J.A."/>
            <person name="Labate C.A."/>
        </authorList>
    </citation>
    <scope>NUCLEOTIDE SEQUENCE</scope>
    <source>
        <strain evidence="1">MF-1</strain>
    </source>
</reference>
<sequence length="136" mass="16229">MIQTLEEIIRIFFAYGLEFKESDGFTHYLYTLIPDVELEYKKSIHSSTGKTPEMLEKGWNPRLPYETLRKDLVDIHQKARSLKIIFDKETHNSNRCMQDYFKYEKESWDKILKPPDVKVRDFVLVLTLNFFLSSKA</sequence>
<accession>A0A9Q3J2U2</accession>
<dbReference type="AlphaFoldDB" id="A0A9Q3J2U2"/>
<dbReference type="InterPro" id="IPR036397">
    <property type="entry name" value="RNaseH_sf"/>
</dbReference>
<proteinExistence type="predicted"/>
<gene>
    <name evidence="1" type="ORF">O181_094131</name>
</gene>
<dbReference type="Proteomes" id="UP000765509">
    <property type="component" value="Unassembled WGS sequence"/>
</dbReference>
<protein>
    <submittedName>
        <fullName evidence="1">Uncharacterized protein</fullName>
    </submittedName>
</protein>